<dbReference type="InterPro" id="IPR019799">
    <property type="entry name" value="Glyco_hydro_22_CS"/>
</dbReference>
<evidence type="ECO:0000313" key="14">
    <source>
        <dbReference type="Proteomes" id="UP001652680"/>
    </source>
</evidence>
<evidence type="ECO:0000256" key="6">
    <source>
        <dbReference type="ARBA" id="ARBA00022729"/>
    </source>
</evidence>
<dbReference type="PANTHER" id="PTHR11407:SF36">
    <property type="entry name" value="GEO02684P1-RELATED"/>
    <property type="match status" value="1"/>
</dbReference>
<dbReference type="EC" id="3.2.1.17" evidence="3"/>
<keyword evidence="7" id="KW-0378">Hydrolase</keyword>
<dbReference type="Gene3D" id="1.10.530.10">
    <property type="match status" value="1"/>
</dbReference>
<keyword evidence="5" id="KW-0081">Bacteriolytic enzyme</keyword>
<dbReference type="OrthoDB" id="17373at2759"/>
<dbReference type="InterPro" id="IPR000974">
    <property type="entry name" value="Glyco_hydro_22_lys"/>
</dbReference>
<accession>A0A6P4FM32</accession>
<dbReference type="GO" id="GO:0003796">
    <property type="term" value="F:lysozyme activity"/>
    <property type="evidence" value="ECO:0007669"/>
    <property type="project" value="UniProtKB-EC"/>
</dbReference>
<dbReference type="GO" id="GO:0042742">
    <property type="term" value="P:defense response to bacterium"/>
    <property type="evidence" value="ECO:0007669"/>
    <property type="project" value="UniProtKB-KW"/>
</dbReference>
<dbReference type="Proteomes" id="UP001652680">
    <property type="component" value="Unassembled WGS sequence"/>
</dbReference>
<dbReference type="SUPFAM" id="SSF53955">
    <property type="entry name" value="Lysozyme-like"/>
    <property type="match status" value="1"/>
</dbReference>
<dbReference type="PROSITE" id="PS51348">
    <property type="entry name" value="GLYCOSYL_HYDROL_F22_2"/>
    <property type="match status" value="1"/>
</dbReference>
<comment type="similarity">
    <text evidence="2 10">Belongs to the glycosyl hydrolase 22 family.</text>
</comment>
<gene>
    <name evidence="15" type="primary">LOC108051068</name>
    <name evidence="13" type="synonym">108051068</name>
</gene>
<evidence type="ECO:0000256" key="9">
    <source>
        <dbReference type="ARBA" id="ARBA00023295"/>
    </source>
</evidence>
<reference evidence="15" key="2">
    <citation type="submission" date="2025-04" db="UniProtKB">
        <authorList>
            <consortium name="RefSeq"/>
        </authorList>
    </citation>
    <scope>IDENTIFICATION</scope>
</reference>
<keyword evidence="8" id="KW-1015">Disulfide bond</keyword>
<keyword evidence="6 11" id="KW-0732">Signal</keyword>
<dbReference type="GeneID" id="108051068"/>
<dbReference type="InterPro" id="IPR023346">
    <property type="entry name" value="Lysozyme-like_dom_sf"/>
</dbReference>
<dbReference type="RefSeq" id="XP_016988508.1">
    <property type="nucleotide sequence ID" value="XM_017133019.1"/>
</dbReference>
<evidence type="ECO:0000256" key="7">
    <source>
        <dbReference type="ARBA" id="ARBA00022801"/>
    </source>
</evidence>
<evidence type="ECO:0000256" key="4">
    <source>
        <dbReference type="ARBA" id="ARBA00022529"/>
    </source>
</evidence>
<reference evidence="13" key="3">
    <citation type="submission" date="2025-05" db="UniProtKB">
        <authorList>
            <consortium name="EnsemblMetazoa"/>
        </authorList>
    </citation>
    <scope>IDENTIFICATION</scope>
</reference>
<feature type="chain" id="PRO_5027894957" description="lysozyme" evidence="11">
    <location>
        <begin position="19"/>
        <end position="154"/>
    </location>
</feature>
<dbReference type="AlphaFoldDB" id="A0A6P4FM32"/>
<evidence type="ECO:0000256" key="3">
    <source>
        <dbReference type="ARBA" id="ARBA00012732"/>
    </source>
</evidence>
<reference evidence="14" key="1">
    <citation type="journal article" date="2021" name="Elife">
        <title>Highly contiguous assemblies of 101 drosophilid genomes.</title>
        <authorList>
            <person name="Kim B.Y."/>
            <person name="Wang J.R."/>
            <person name="Miller D.E."/>
            <person name="Barmina O."/>
            <person name="Delaney E."/>
            <person name="Thompson A."/>
            <person name="Comeault A.A."/>
            <person name="Peede D."/>
            <person name="D'Agostino E.R."/>
            <person name="Pelaez J."/>
            <person name="Aguilar J.M."/>
            <person name="Haji D."/>
            <person name="Matsunaga T."/>
            <person name="Armstrong E.E."/>
            <person name="Zych M."/>
            <person name="Ogawa Y."/>
            <person name="Stamenkovic-Radak M."/>
            <person name="Jelic M."/>
            <person name="Veselinovic M.S."/>
            <person name="Tanaskovic M."/>
            <person name="Eric P."/>
            <person name="Gao J.J."/>
            <person name="Katoh T.K."/>
            <person name="Toda M.J."/>
            <person name="Watabe H."/>
            <person name="Watada M."/>
            <person name="Davis J.S."/>
            <person name="Moyle L.C."/>
            <person name="Manoli G."/>
            <person name="Bertolini E."/>
            <person name="Kostal V."/>
            <person name="Hawley R.S."/>
            <person name="Takahashi A."/>
            <person name="Jones C.D."/>
            <person name="Price D.K."/>
            <person name="Whiteman N."/>
            <person name="Kopp A."/>
            <person name="Matute D.R."/>
            <person name="Petrov D.A."/>
        </authorList>
    </citation>
    <scope>NUCLEOTIDE SEQUENCE [LARGE SCALE GENOMIC DNA]</scope>
</reference>
<organism evidence="15">
    <name type="scientific">Drosophila rhopaloa</name>
    <name type="common">Fruit fly</name>
    <dbReference type="NCBI Taxonomy" id="1041015"/>
    <lineage>
        <taxon>Eukaryota</taxon>
        <taxon>Metazoa</taxon>
        <taxon>Ecdysozoa</taxon>
        <taxon>Arthropoda</taxon>
        <taxon>Hexapoda</taxon>
        <taxon>Insecta</taxon>
        <taxon>Pterygota</taxon>
        <taxon>Neoptera</taxon>
        <taxon>Endopterygota</taxon>
        <taxon>Diptera</taxon>
        <taxon>Brachycera</taxon>
        <taxon>Muscomorpha</taxon>
        <taxon>Ephydroidea</taxon>
        <taxon>Drosophilidae</taxon>
        <taxon>Drosophila</taxon>
        <taxon>Sophophora</taxon>
    </lineage>
</organism>
<dbReference type="SMART" id="SM00263">
    <property type="entry name" value="LYZ1"/>
    <property type="match status" value="1"/>
</dbReference>
<dbReference type="FunFam" id="1.10.530.10:FF:000001">
    <property type="entry name" value="Lysozyme C"/>
    <property type="match status" value="1"/>
</dbReference>
<keyword evidence="4" id="KW-0929">Antimicrobial</keyword>
<feature type="signal peptide" evidence="11">
    <location>
        <begin position="1"/>
        <end position="18"/>
    </location>
</feature>
<dbReference type="InterPro" id="IPR001916">
    <property type="entry name" value="Glyco_hydro_22"/>
</dbReference>
<evidence type="ECO:0000256" key="11">
    <source>
        <dbReference type="SAM" id="SignalP"/>
    </source>
</evidence>
<dbReference type="PANTHER" id="PTHR11407">
    <property type="entry name" value="LYSOZYME C"/>
    <property type="match status" value="1"/>
</dbReference>
<name>A0A6P4FM32_DRORH</name>
<dbReference type="GO" id="GO:0031640">
    <property type="term" value="P:killing of cells of another organism"/>
    <property type="evidence" value="ECO:0007669"/>
    <property type="project" value="UniProtKB-KW"/>
</dbReference>
<dbReference type="PRINTS" id="PR00135">
    <property type="entry name" value="LYZLACT"/>
</dbReference>
<evidence type="ECO:0000313" key="15">
    <source>
        <dbReference type="RefSeq" id="XP_016988508.1"/>
    </source>
</evidence>
<evidence type="ECO:0000313" key="13">
    <source>
        <dbReference type="EnsemblMetazoa" id="XP_016988508.1"/>
    </source>
</evidence>
<evidence type="ECO:0000256" key="10">
    <source>
        <dbReference type="RuleBase" id="RU004440"/>
    </source>
</evidence>
<evidence type="ECO:0000256" key="5">
    <source>
        <dbReference type="ARBA" id="ARBA00022638"/>
    </source>
</evidence>
<keyword evidence="14" id="KW-1185">Reference proteome</keyword>
<sequence>MKAFLVLVALAVATPAQARRTFDRCSLAREMDRMGVPRSQLDKWTCIAQRESDYRTWVKGPPNSDGSVDYGIFQINDRYWCKAHGRQSPNVCGVSCDALLSDDITESVRCARKVLSHQTWSAWATWEFCNGWLPSIDECFQSNHLIFDGIKSYF</sequence>
<keyword evidence="9" id="KW-0326">Glycosidase</keyword>
<feature type="domain" description="Glycosyl hydrolases family 22 (GH22)" evidence="12">
    <location>
        <begin position="92"/>
        <end position="110"/>
    </location>
</feature>
<comment type="catalytic activity">
    <reaction evidence="1">
        <text>Hydrolysis of (1-&gt;4)-beta-linkages between N-acetylmuramic acid and N-acetyl-D-glucosamine residues in a peptidoglycan and between N-acetyl-D-glucosamine residues in chitodextrins.</text>
        <dbReference type="EC" id="3.2.1.17"/>
    </reaction>
</comment>
<proteinExistence type="inferred from homology"/>
<evidence type="ECO:0000256" key="8">
    <source>
        <dbReference type="ARBA" id="ARBA00023157"/>
    </source>
</evidence>
<evidence type="ECO:0000256" key="2">
    <source>
        <dbReference type="ARBA" id="ARBA00010859"/>
    </source>
</evidence>
<dbReference type="PRINTS" id="PR00137">
    <property type="entry name" value="LYSOZYME"/>
</dbReference>
<dbReference type="CDD" id="cd16899">
    <property type="entry name" value="LYZ_C_invert"/>
    <property type="match status" value="1"/>
</dbReference>
<evidence type="ECO:0000259" key="12">
    <source>
        <dbReference type="PROSITE" id="PS00128"/>
    </source>
</evidence>
<dbReference type="Pfam" id="PF00062">
    <property type="entry name" value="Lys"/>
    <property type="match status" value="1"/>
</dbReference>
<dbReference type="EnsemblMetazoa" id="XM_017133019.1">
    <property type="protein sequence ID" value="XP_016988508.1"/>
    <property type="gene ID" value="LOC108051068"/>
</dbReference>
<protein>
    <recommendedName>
        <fullName evidence="3">lysozyme</fullName>
        <ecNumber evidence="3">3.2.1.17</ecNumber>
    </recommendedName>
</protein>
<evidence type="ECO:0000256" key="1">
    <source>
        <dbReference type="ARBA" id="ARBA00000632"/>
    </source>
</evidence>
<dbReference type="PROSITE" id="PS00128">
    <property type="entry name" value="GLYCOSYL_HYDROL_F22_1"/>
    <property type="match status" value="1"/>
</dbReference>